<feature type="compositionally biased region" description="Basic and acidic residues" evidence="1">
    <location>
        <begin position="53"/>
        <end position="62"/>
    </location>
</feature>
<feature type="region of interest" description="Disordered" evidence="1">
    <location>
        <begin position="42"/>
        <end position="62"/>
    </location>
</feature>
<comment type="caution">
    <text evidence="2">The sequence shown here is derived from an EMBL/GenBank/DDBJ whole genome shotgun (WGS) entry which is preliminary data.</text>
</comment>
<evidence type="ECO:0000313" key="3">
    <source>
        <dbReference type="Proteomes" id="UP001140502"/>
    </source>
</evidence>
<reference evidence="2" key="1">
    <citation type="submission" date="2022-10" db="EMBL/GenBank/DDBJ databases">
        <title>Tapping the CABI collections for fungal endophytes: first genome assemblies for Collariella, Neodidymelliopsis, Ascochyta clinopodiicola, Didymella pomorum, Didymosphaeria variabile, Neocosmospora piperis and Neocucurbitaria cava.</title>
        <authorList>
            <person name="Hill R."/>
        </authorList>
    </citation>
    <scope>NUCLEOTIDE SEQUENCE</scope>
    <source>
        <strain evidence="2">IMI 366586</strain>
    </source>
</reference>
<gene>
    <name evidence="2" type="ORF">N0V84_011585</name>
</gene>
<dbReference type="Proteomes" id="UP001140502">
    <property type="component" value="Unassembled WGS sequence"/>
</dbReference>
<proteinExistence type="predicted"/>
<accession>A0A9W8TA84</accession>
<sequence>MSLEPWEDSDGKIGVHDQTAILEPGRYRFSASFNYPQLEQLSPQQVLNKKSHSLIEQDPSKH</sequence>
<evidence type="ECO:0000313" key="2">
    <source>
        <dbReference type="EMBL" id="KAJ4309294.1"/>
    </source>
</evidence>
<dbReference type="OrthoDB" id="2591256at2759"/>
<organism evidence="2 3">
    <name type="scientific">Fusarium piperis</name>
    <dbReference type="NCBI Taxonomy" id="1435070"/>
    <lineage>
        <taxon>Eukaryota</taxon>
        <taxon>Fungi</taxon>
        <taxon>Dikarya</taxon>
        <taxon>Ascomycota</taxon>
        <taxon>Pezizomycotina</taxon>
        <taxon>Sordariomycetes</taxon>
        <taxon>Hypocreomycetidae</taxon>
        <taxon>Hypocreales</taxon>
        <taxon>Nectriaceae</taxon>
        <taxon>Fusarium</taxon>
        <taxon>Fusarium solani species complex</taxon>
    </lineage>
</organism>
<evidence type="ECO:0000256" key="1">
    <source>
        <dbReference type="SAM" id="MobiDB-lite"/>
    </source>
</evidence>
<name>A0A9W8TA84_9HYPO</name>
<dbReference type="AlphaFoldDB" id="A0A9W8TA84"/>
<protein>
    <submittedName>
        <fullName evidence="2">Uncharacterized protein</fullName>
    </submittedName>
</protein>
<keyword evidence="3" id="KW-1185">Reference proteome</keyword>
<dbReference type="EMBL" id="JAPEUR010000447">
    <property type="protein sequence ID" value="KAJ4309294.1"/>
    <property type="molecule type" value="Genomic_DNA"/>
</dbReference>